<reference evidence="3" key="1">
    <citation type="journal article" date="2019" name="Int. J. Syst. Evol. Microbiol.">
        <title>The Global Catalogue of Microorganisms (GCM) 10K type strain sequencing project: providing services to taxonomists for standard genome sequencing and annotation.</title>
        <authorList>
            <consortium name="The Broad Institute Genomics Platform"/>
            <consortium name="The Broad Institute Genome Sequencing Center for Infectious Disease"/>
            <person name="Wu L."/>
            <person name="Ma J."/>
        </authorList>
    </citation>
    <scope>NUCLEOTIDE SEQUENCE [LARGE SCALE GENOMIC DNA]</scope>
    <source>
        <strain evidence="3">CGMCC 1.16275</strain>
    </source>
</reference>
<organism evidence="2 3">
    <name type="scientific">Rhodocista pekingensis</name>
    <dbReference type="NCBI Taxonomy" id="201185"/>
    <lineage>
        <taxon>Bacteria</taxon>
        <taxon>Pseudomonadati</taxon>
        <taxon>Pseudomonadota</taxon>
        <taxon>Alphaproteobacteria</taxon>
        <taxon>Rhodospirillales</taxon>
        <taxon>Azospirillaceae</taxon>
        <taxon>Rhodocista</taxon>
    </lineage>
</organism>
<gene>
    <name evidence="2" type="ORF">ACFQPS_16485</name>
</gene>
<sequence>MRRLPGRVPRGRLCAPGPWRVRPRRLALAAALLLAAAPGPARTAQPAPSAAPDGTLGQIPGDYEVHGELILVSGQLEGFFEACGFGRKPDRDELMRWYEHYRLARSMGRIQGIYDLGVALGREGPCTAGHHTALVRQWQTLLTRTLAYVDAYRR</sequence>
<evidence type="ECO:0000256" key="1">
    <source>
        <dbReference type="SAM" id="SignalP"/>
    </source>
</evidence>
<dbReference type="RefSeq" id="WP_377360311.1">
    <property type="nucleotide sequence ID" value="NZ_JBHTCM010000019.1"/>
</dbReference>
<comment type="caution">
    <text evidence="2">The sequence shown here is derived from an EMBL/GenBank/DDBJ whole genome shotgun (WGS) entry which is preliminary data.</text>
</comment>
<proteinExistence type="predicted"/>
<evidence type="ECO:0000313" key="3">
    <source>
        <dbReference type="Proteomes" id="UP001596456"/>
    </source>
</evidence>
<evidence type="ECO:0008006" key="4">
    <source>
        <dbReference type="Google" id="ProtNLM"/>
    </source>
</evidence>
<feature type="chain" id="PRO_5046950925" description="Lysozyme inhibitor LprI N-terminal domain-containing protein" evidence="1">
    <location>
        <begin position="44"/>
        <end position="154"/>
    </location>
</feature>
<dbReference type="Proteomes" id="UP001596456">
    <property type="component" value="Unassembled WGS sequence"/>
</dbReference>
<dbReference type="EMBL" id="JBHTCM010000019">
    <property type="protein sequence ID" value="MFC7334765.1"/>
    <property type="molecule type" value="Genomic_DNA"/>
</dbReference>
<name>A0ABW2KZJ4_9PROT</name>
<feature type="signal peptide" evidence="1">
    <location>
        <begin position="1"/>
        <end position="43"/>
    </location>
</feature>
<protein>
    <recommendedName>
        <fullName evidence="4">Lysozyme inhibitor LprI N-terminal domain-containing protein</fullName>
    </recommendedName>
</protein>
<keyword evidence="1" id="KW-0732">Signal</keyword>
<keyword evidence="3" id="KW-1185">Reference proteome</keyword>
<accession>A0ABW2KZJ4</accession>
<evidence type="ECO:0000313" key="2">
    <source>
        <dbReference type="EMBL" id="MFC7334765.1"/>
    </source>
</evidence>